<comment type="caution">
    <text evidence="1">The sequence shown here is derived from an EMBL/GenBank/DDBJ whole genome shotgun (WGS) entry which is preliminary data.</text>
</comment>
<accession>A0AAD6V5N0</accession>
<dbReference type="AlphaFoldDB" id="A0AAD6V5N0"/>
<protein>
    <submittedName>
        <fullName evidence="1">Uncharacterized protein</fullName>
    </submittedName>
</protein>
<dbReference type="Proteomes" id="UP001219525">
    <property type="component" value="Unassembled WGS sequence"/>
</dbReference>
<evidence type="ECO:0000313" key="2">
    <source>
        <dbReference type="Proteomes" id="UP001219525"/>
    </source>
</evidence>
<dbReference type="EMBL" id="JARJCW010000064">
    <property type="protein sequence ID" value="KAJ7200174.1"/>
    <property type="molecule type" value="Genomic_DNA"/>
</dbReference>
<proteinExistence type="predicted"/>
<sequence>MPPTRSDAERTFIGLFPHATLESFRASISNDSHVLTNPNKFLTWDWVDVAELRRWLEQRDAPAPATCGIKSEPVDGALSATAASMARPAYRIVMEGKTEIEDSTPQTLEKE</sequence>
<name>A0AAD6V5N0_9AGAR</name>
<evidence type="ECO:0000313" key="1">
    <source>
        <dbReference type="EMBL" id="KAJ7200174.1"/>
    </source>
</evidence>
<gene>
    <name evidence="1" type="ORF">GGX14DRAFT_572282</name>
</gene>
<organism evidence="1 2">
    <name type="scientific">Mycena pura</name>
    <dbReference type="NCBI Taxonomy" id="153505"/>
    <lineage>
        <taxon>Eukaryota</taxon>
        <taxon>Fungi</taxon>
        <taxon>Dikarya</taxon>
        <taxon>Basidiomycota</taxon>
        <taxon>Agaricomycotina</taxon>
        <taxon>Agaricomycetes</taxon>
        <taxon>Agaricomycetidae</taxon>
        <taxon>Agaricales</taxon>
        <taxon>Marasmiineae</taxon>
        <taxon>Mycenaceae</taxon>
        <taxon>Mycena</taxon>
    </lineage>
</organism>
<reference evidence="1" key="1">
    <citation type="submission" date="2023-03" db="EMBL/GenBank/DDBJ databases">
        <title>Massive genome expansion in bonnet fungi (Mycena s.s.) driven by repeated elements and novel gene families across ecological guilds.</title>
        <authorList>
            <consortium name="Lawrence Berkeley National Laboratory"/>
            <person name="Harder C.B."/>
            <person name="Miyauchi S."/>
            <person name="Viragh M."/>
            <person name="Kuo A."/>
            <person name="Thoen E."/>
            <person name="Andreopoulos B."/>
            <person name="Lu D."/>
            <person name="Skrede I."/>
            <person name="Drula E."/>
            <person name="Henrissat B."/>
            <person name="Morin E."/>
            <person name="Kohler A."/>
            <person name="Barry K."/>
            <person name="LaButti K."/>
            <person name="Morin E."/>
            <person name="Salamov A."/>
            <person name="Lipzen A."/>
            <person name="Mereny Z."/>
            <person name="Hegedus B."/>
            <person name="Baldrian P."/>
            <person name="Stursova M."/>
            <person name="Weitz H."/>
            <person name="Taylor A."/>
            <person name="Grigoriev I.V."/>
            <person name="Nagy L.G."/>
            <person name="Martin F."/>
            <person name="Kauserud H."/>
        </authorList>
    </citation>
    <scope>NUCLEOTIDE SEQUENCE</scope>
    <source>
        <strain evidence="1">9144</strain>
    </source>
</reference>
<keyword evidence="2" id="KW-1185">Reference proteome</keyword>